<reference evidence="1" key="1">
    <citation type="submission" date="2019-11" db="UniProtKB">
        <authorList>
            <consortium name="WormBaseParasite"/>
        </authorList>
    </citation>
    <scope>IDENTIFICATION</scope>
</reference>
<evidence type="ECO:0000313" key="1">
    <source>
        <dbReference type="WBParaSite" id="MCU_012841-RA"/>
    </source>
</evidence>
<dbReference type="WBParaSite" id="MCU_012841-RA">
    <property type="protein sequence ID" value="MCU_012841-RA"/>
    <property type="gene ID" value="MCU_012841"/>
</dbReference>
<sequence>MRSHADRTFSSLSMRILATFSARLVASGVRGQALETSN</sequence>
<accession>A0A5K3G1J2</accession>
<dbReference type="AlphaFoldDB" id="A0A5K3G1J2"/>
<name>A0A5K3G1J2_MESCO</name>
<proteinExistence type="predicted"/>
<organism evidence="1">
    <name type="scientific">Mesocestoides corti</name>
    <name type="common">Flatworm</name>
    <dbReference type="NCBI Taxonomy" id="53468"/>
    <lineage>
        <taxon>Eukaryota</taxon>
        <taxon>Metazoa</taxon>
        <taxon>Spiralia</taxon>
        <taxon>Lophotrochozoa</taxon>
        <taxon>Platyhelminthes</taxon>
        <taxon>Cestoda</taxon>
        <taxon>Eucestoda</taxon>
        <taxon>Cyclophyllidea</taxon>
        <taxon>Mesocestoididae</taxon>
        <taxon>Mesocestoides</taxon>
    </lineage>
</organism>
<protein>
    <submittedName>
        <fullName evidence="1">Secreted protein</fullName>
    </submittedName>
</protein>